<protein>
    <submittedName>
        <fullName evidence="2">Uncharacterized protein</fullName>
    </submittedName>
</protein>
<dbReference type="OrthoDB" id="6020951at2"/>
<dbReference type="RefSeq" id="WP_051547886.1">
    <property type="nucleotide sequence ID" value="NZ_JAJA02000001.1"/>
</dbReference>
<keyword evidence="3" id="KW-1185">Reference proteome</keyword>
<evidence type="ECO:0000313" key="3">
    <source>
        <dbReference type="Proteomes" id="UP000023435"/>
    </source>
</evidence>
<dbReference type="AlphaFoldDB" id="A0A108UDE2"/>
<reference evidence="2 3" key="1">
    <citation type="journal article" date="2014" name="Genome Announc.">
        <title>Draft Genome Sequence of Lysobacter capsici AZ78, a Bacterium Antagonistic to Plant-Pathogenic Oomycetes.</title>
        <authorList>
            <person name="Puopolo G."/>
            <person name="Sonego P."/>
            <person name="Engelen K."/>
            <person name="Pertot I."/>
        </authorList>
    </citation>
    <scope>NUCLEOTIDE SEQUENCE [LARGE SCALE GENOMIC DNA]</scope>
    <source>
        <strain evidence="2 3">AZ78</strain>
    </source>
</reference>
<accession>A0A108UDE2</accession>
<dbReference type="Proteomes" id="UP000023435">
    <property type="component" value="Unassembled WGS sequence"/>
</dbReference>
<comment type="caution">
    <text evidence="2">The sequence shown here is derived from an EMBL/GenBank/DDBJ whole genome shotgun (WGS) entry which is preliminary data.</text>
</comment>
<dbReference type="Pfam" id="PF19875">
    <property type="entry name" value="DUF6348"/>
    <property type="match status" value="1"/>
</dbReference>
<dbReference type="EMBL" id="JAJA02000001">
    <property type="protein sequence ID" value="KWS07124.1"/>
    <property type="molecule type" value="Genomic_DNA"/>
</dbReference>
<sequence>MSEPTDAQATHAFEPIPANPGSASYGHLTFAPEGEESWVEPFDLTELAAKVLGELGHEVRVDGDWIELPASGLYLLPQLIEFDIRPDGNIHVATTMQCNHATLLPQGLFEYQYSVQETFDEAAALGFNQWARTDLPVLLDATRDTAESCMQMRMDFSAEGDRPAYARRVLFGPVAHYGRVPREAATNEDGDDDEGEHDFCPCCLFTNSIETFKPLLNSEALYGLRLFASRDEDGECQSDCRANGEEWPQGLEALRAYAATWPGTHMEYRKQYVIVQSVVD</sequence>
<evidence type="ECO:0000256" key="1">
    <source>
        <dbReference type="SAM" id="MobiDB-lite"/>
    </source>
</evidence>
<gene>
    <name evidence="2" type="ORF">AZ78_4684</name>
</gene>
<dbReference type="InterPro" id="IPR045929">
    <property type="entry name" value="DUF6348"/>
</dbReference>
<proteinExistence type="predicted"/>
<evidence type="ECO:0000313" key="2">
    <source>
        <dbReference type="EMBL" id="KWS07124.1"/>
    </source>
</evidence>
<organism evidence="2 3">
    <name type="scientific">Lysobacter capsici AZ78</name>
    <dbReference type="NCBI Taxonomy" id="1444315"/>
    <lineage>
        <taxon>Bacteria</taxon>
        <taxon>Pseudomonadati</taxon>
        <taxon>Pseudomonadota</taxon>
        <taxon>Gammaproteobacteria</taxon>
        <taxon>Lysobacterales</taxon>
        <taxon>Lysobacteraceae</taxon>
        <taxon>Lysobacter</taxon>
    </lineage>
</organism>
<feature type="region of interest" description="Disordered" evidence="1">
    <location>
        <begin position="1"/>
        <end position="20"/>
    </location>
</feature>
<name>A0A108UDE2_9GAMM</name>